<sequence length="167" mass="18326">RIRSPRSSLETGDASIVEAKRRRARSVSKLASWADNDADGCSPSLPGRLAAGTDVVGSKLESVRLRNGSTTLLLQEERLERSARLLRNTLGRLMTKEVPNGDSDPTIYEVGSTLWDRLETSRGLSSVLRPAEAIFPRDFRETANPPAISQEVPCKPTTAHRVRAFAE</sequence>
<name>A0A195B279_9HYME</name>
<proteinExistence type="predicted"/>
<keyword evidence="2" id="KW-1185">Reference proteome</keyword>
<dbReference type="AlphaFoldDB" id="A0A195B279"/>
<reference evidence="1 2" key="1">
    <citation type="submission" date="2015-09" db="EMBL/GenBank/DDBJ databases">
        <title>Atta colombica WGS genome.</title>
        <authorList>
            <person name="Nygaard S."/>
            <person name="Hu H."/>
            <person name="Boomsma J."/>
            <person name="Zhang G."/>
        </authorList>
    </citation>
    <scope>NUCLEOTIDE SEQUENCE [LARGE SCALE GENOMIC DNA]</scope>
    <source>
        <strain evidence="1">Treedump-2</strain>
        <tissue evidence="1">Whole body</tissue>
    </source>
</reference>
<evidence type="ECO:0000313" key="2">
    <source>
        <dbReference type="Proteomes" id="UP000078540"/>
    </source>
</evidence>
<feature type="non-terminal residue" evidence="1">
    <location>
        <position position="1"/>
    </location>
</feature>
<dbReference type="EMBL" id="KQ976662">
    <property type="protein sequence ID" value="KYM78309.1"/>
    <property type="molecule type" value="Genomic_DNA"/>
</dbReference>
<accession>A0A195B279</accession>
<dbReference type="Proteomes" id="UP000078540">
    <property type="component" value="Unassembled WGS sequence"/>
</dbReference>
<organism evidence="1 2">
    <name type="scientific">Atta colombica</name>
    <dbReference type="NCBI Taxonomy" id="520822"/>
    <lineage>
        <taxon>Eukaryota</taxon>
        <taxon>Metazoa</taxon>
        <taxon>Ecdysozoa</taxon>
        <taxon>Arthropoda</taxon>
        <taxon>Hexapoda</taxon>
        <taxon>Insecta</taxon>
        <taxon>Pterygota</taxon>
        <taxon>Neoptera</taxon>
        <taxon>Endopterygota</taxon>
        <taxon>Hymenoptera</taxon>
        <taxon>Apocrita</taxon>
        <taxon>Aculeata</taxon>
        <taxon>Formicoidea</taxon>
        <taxon>Formicidae</taxon>
        <taxon>Myrmicinae</taxon>
        <taxon>Atta</taxon>
    </lineage>
</organism>
<protein>
    <submittedName>
        <fullName evidence="1">Uncharacterized protein</fullName>
    </submittedName>
</protein>
<gene>
    <name evidence="1" type="ORF">ALC53_10964</name>
</gene>
<evidence type="ECO:0000313" key="1">
    <source>
        <dbReference type="EMBL" id="KYM78309.1"/>
    </source>
</evidence>